<protein>
    <submittedName>
        <fullName evidence="5">GpcrRhopsn4 domain-containing protein</fullName>
    </submittedName>
</protein>
<keyword evidence="4" id="KW-1185">Reference proteome</keyword>
<feature type="transmembrane region" description="Helical" evidence="1">
    <location>
        <begin position="422"/>
        <end position="443"/>
    </location>
</feature>
<dbReference type="PANTHER" id="PTHR23252:SF43">
    <property type="entry name" value="INTIMAL THICKNESS RELATED RECEPTOR IRP DOMAIN-CONTAINING PROTEIN"/>
    <property type="match status" value="1"/>
</dbReference>
<evidence type="ECO:0000256" key="1">
    <source>
        <dbReference type="SAM" id="Phobius"/>
    </source>
</evidence>
<dbReference type="Proteomes" id="UP000267096">
    <property type="component" value="Unassembled WGS sequence"/>
</dbReference>
<proteinExistence type="predicted"/>
<sequence>MLSSLSSHSVGLTTTISVVAIVLHFTSTLSALRIKGSWNTNNARLTVLAKFGFQQTDPMEQADSKNSRGFIYGNISSDFNFESRAVLIIVPQILLPSFFVDSMYGQSCESMLKNVSSLAFETKCMPKGKGDIMRWVIDGYQMTLRVEEPYTPEYWYVLLIGCNLDANCSWIPTKDLITLHYDIWLTNGSPQLRYLNPFTHQFSFDEQDSAEMFLIFVLLYSMLCLCQWRALTLSHYPRIVPRQKLLTCIIATKTVGLILQCLNVVVFAYDGQGVMLARLFGEMLRLWSICCLCLLLLLLSRGWSLSDQPSTLLSSNRNAILIWSILTATHFALFFINFFFVDDVLHDIDVFKSWPGYGMLIIRMIQALWFLTEMRFSIDREDDEDRAEFLAHIGAGYLVWFIYPSALGVIVSFISVLWRFKIILGITTIANFLAITCLVHLFWPTSVNRRFFLSDVSFYRRMDQADSTELEDFERLLISSEAEVELDNSVVNDFHGGL</sequence>
<organism evidence="5">
    <name type="scientific">Anisakis simplex</name>
    <name type="common">Herring worm</name>
    <dbReference type="NCBI Taxonomy" id="6269"/>
    <lineage>
        <taxon>Eukaryota</taxon>
        <taxon>Metazoa</taxon>
        <taxon>Ecdysozoa</taxon>
        <taxon>Nematoda</taxon>
        <taxon>Chromadorea</taxon>
        <taxon>Rhabditida</taxon>
        <taxon>Spirurina</taxon>
        <taxon>Ascaridomorpha</taxon>
        <taxon>Ascaridoidea</taxon>
        <taxon>Anisakidae</taxon>
        <taxon>Anisakis</taxon>
        <taxon>Anisakis simplex complex</taxon>
    </lineage>
</organism>
<name>A0A0M3JTF5_ANISI</name>
<reference evidence="5" key="1">
    <citation type="submission" date="2017-02" db="UniProtKB">
        <authorList>
            <consortium name="WormBaseParasite"/>
        </authorList>
    </citation>
    <scope>IDENTIFICATION</scope>
</reference>
<feature type="transmembrane region" description="Helical" evidence="1">
    <location>
        <begin position="320"/>
        <end position="341"/>
    </location>
</feature>
<dbReference type="InterPro" id="IPR047831">
    <property type="entry name" value="GPR180/TMEM145"/>
</dbReference>
<dbReference type="InterPro" id="IPR019336">
    <property type="entry name" value="GPR180/TMEM145_TM"/>
</dbReference>
<keyword evidence="1" id="KW-0472">Membrane</keyword>
<feature type="transmembrane region" description="Helical" evidence="1">
    <location>
        <begin position="275"/>
        <end position="299"/>
    </location>
</feature>
<dbReference type="GO" id="GO:0007186">
    <property type="term" value="P:G protein-coupled receptor signaling pathway"/>
    <property type="evidence" value="ECO:0007669"/>
    <property type="project" value="InterPro"/>
</dbReference>
<dbReference type="AlphaFoldDB" id="A0A0M3JTF5"/>
<dbReference type="WBParaSite" id="ASIM_0001130801-mRNA-1">
    <property type="protein sequence ID" value="ASIM_0001130801-mRNA-1"/>
    <property type="gene ID" value="ASIM_0001130801"/>
</dbReference>
<keyword evidence="1" id="KW-1133">Transmembrane helix</keyword>
<feature type="domain" description="GPR180/TMEM145 transmembrane" evidence="2">
    <location>
        <begin position="216"/>
        <end position="438"/>
    </location>
</feature>
<feature type="transmembrane region" description="Helical" evidence="1">
    <location>
        <begin position="245"/>
        <end position="269"/>
    </location>
</feature>
<dbReference type="Pfam" id="PF10192">
    <property type="entry name" value="GPR180-TMEM145_TM"/>
    <property type="match status" value="1"/>
</dbReference>
<keyword evidence="1" id="KW-0812">Transmembrane</keyword>
<dbReference type="GO" id="GO:0019236">
    <property type="term" value="P:response to pheromone"/>
    <property type="evidence" value="ECO:0007669"/>
    <property type="project" value="InterPro"/>
</dbReference>
<evidence type="ECO:0000313" key="5">
    <source>
        <dbReference type="WBParaSite" id="ASIM_0001130801-mRNA-1"/>
    </source>
</evidence>
<accession>A0A0M3JTF5</accession>
<reference evidence="3 4" key="2">
    <citation type="submission" date="2018-11" db="EMBL/GenBank/DDBJ databases">
        <authorList>
            <consortium name="Pathogen Informatics"/>
        </authorList>
    </citation>
    <scope>NUCLEOTIDE SEQUENCE [LARGE SCALE GENOMIC DNA]</scope>
</reference>
<evidence type="ECO:0000259" key="2">
    <source>
        <dbReference type="Pfam" id="PF10192"/>
    </source>
</evidence>
<feature type="transmembrane region" description="Helical" evidence="1">
    <location>
        <begin position="393"/>
        <end position="416"/>
    </location>
</feature>
<dbReference type="EMBL" id="UYRR01031023">
    <property type="protein sequence ID" value="VDK43834.1"/>
    <property type="molecule type" value="Genomic_DNA"/>
</dbReference>
<dbReference type="OrthoDB" id="45670at2759"/>
<dbReference type="PANTHER" id="PTHR23252">
    <property type="entry name" value="INTIMAL THICKNESS RECEPTOR-RELATED"/>
    <property type="match status" value="1"/>
</dbReference>
<feature type="transmembrane region" description="Helical" evidence="1">
    <location>
        <begin position="353"/>
        <end position="372"/>
    </location>
</feature>
<evidence type="ECO:0000313" key="4">
    <source>
        <dbReference type="Proteomes" id="UP000267096"/>
    </source>
</evidence>
<evidence type="ECO:0000313" key="3">
    <source>
        <dbReference type="EMBL" id="VDK43834.1"/>
    </source>
</evidence>
<feature type="transmembrane region" description="Helical" evidence="1">
    <location>
        <begin position="212"/>
        <end position="233"/>
    </location>
</feature>
<gene>
    <name evidence="3" type="ORF">ASIM_LOCUS10866</name>
</gene>